<name>A0A9P5U338_9AGAR</name>
<accession>A0A9P5U338</accession>
<feature type="compositionally biased region" description="Pro residues" evidence="1">
    <location>
        <begin position="565"/>
        <end position="582"/>
    </location>
</feature>
<feature type="region of interest" description="Disordered" evidence="1">
    <location>
        <begin position="216"/>
        <end position="447"/>
    </location>
</feature>
<keyword evidence="3" id="KW-1185">Reference proteome</keyword>
<reference evidence="2" key="1">
    <citation type="submission" date="2020-11" db="EMBL/GenBank/DDBJ databases">
        <authorList>
            <consortium name="DOE Joint Genome Institute"/>
            <person name="Ahrendt S."/>
            <person name="Riley R."/>
            <person name="Andreopoulos W."/>
            <person name="Labutti K."/>
            <person name="Pangilinan J."/>
            <person name="Ruiz-Duenas F.J."/>
            <person name="Barrasa J.M."/>
            <person name="Sanchez-Garcia M."/>
            <person name="Camarero S."/>
            <person name="Miyauchi S."/>
            <person name="Serrano A."/>
            <person name="Linde D."/>
            <person name="Babiker R."/>
            <person name="Drula E."/>
            <person name="Ayuso-Fernandez I."/>
            <person name="Pacheco R."/>
            <person name="Padilla G."/>
            <person name="Ferreira P."/>
            <person name="Barriuso J."/>
            <person name="Kellner H."/>
            <person name="Castanera R."/>
            <person name="Alfaro M."/>
            <person name="Ramirez L."/>
            <person name="Pisabarro A.G."/>
            <person name="Kuo A."/>
            <person name="Tritt A."/>
            <person name="Lipzen A."/>
            <person name="He G."/>
            <person name="Yan M."/>
            <person name="Ng V."/>
            <person name="Cullen D."/>
            <person name="Martin F."/>
            <person name="Rosso M.-N."/>
            <person name="Henrissat B."/>
            <person name="Hibbett D."/>
            <person name="Martinez A.T."/>
            <person name="Grigoriev I.V."/>
        </authorList>
    </citation>
    <scope>NUCLEOTIDE SEQUENCE</scope>
    <source>
        <strain evidence="2">AH 40177</strain>
    </source>
</reference>
<evidence type="ECO:0000313" key="3">
    <source>
        <dbReference type="Proteomes" id="UP000772434"/>
    </source>
</evidence>
<feature type="compositionally biased region" description="Basic and acidic residues" evidence="1">
    <location>
        <begin position="523"/>
        <end position="534"/>
    </location>
</feature>
<feature type="compositionally biased region" description="Basic and acidic residues" evidence="1">
    <location>
        <begin position="178"/>
        <end position="191"/>
    </location>
</feature>
<protein>
    <submittedName>
        <fullName evidence="2">Uncharacterized protein</fullName>
    </submittedName>
</protein>
<gene>
    <name evidence="2" type="ORF">BDP27DRAFT_1335264</name>
</gene>
<dbReference type="Proteomes" id="UP000772434">
    <property type="component" value="Unassembled WGS sequence"/>
</dbReference>
<proteinExistence type="predicted"/>
<feature type="compositionally biased region" description="Basic and acidic residues" evidence="1">
    <location>
        <begin position="477"/>
        <end position="490"/>
    </location>
</feature>
<feature type="compositionally biased region" description="Low complexity" evidence="1">
    <location>
        <begin position="61"/>
        <end position="77"/>
    </location>
</feature>
<dbReference type="AlphaFoldDB" id="A0A9P5U338"/>
<feature type="compositionally biased region" description="Acidic residues" evidence="1">
    <location>
        <begin position="268"/>
        <end position="286"/>
    </location>
</feature>
<comment type="caution">
    <text evidence="2">The sequence shown here is derived from an EMBL/GenBank/DDBJ whole genome shotgun (WGS) entry which is preliminary data.</text>
</comment>
<feature type="compositionally biased region" description="Basic and acidic residues" evidence="1">
    <location>
        <begin position="419"/>
        <end position="429"/>
    </location>
</feature>
<sequence>MALTQTATIPGPGPSWDEQVVPALRKRLESESRTLARRISAISMSSAETADSPAALTIQNSTSSSSGRPGSRSRTYSQPYSHQNNRRSDTSKASSSSRPTSPPNKASQSRIPLPQRSRSRTESMTGRIKSPAPGEVPPADLWVVHERPSHSRLVNEPAPFPPPGSSASSVDGVPEPRQSTDSEERPFEHWYRGEVSRNGGVGEYRVAKRQEMLEIANYGHSRKPNPITDTIDTARRRRGRPRADSLGERTSFYLDENQAQDAERVLDEDPLTDVDGEHEEYYDPMEEYYRPGSTEPDNETSHRTTTPTPTNVQRPSRIPRSTTPTQMQRGQSEPPYFPASIGESTSTSSSAPATPRILPSGSKPQSQSQNRARGASPAGGSSSTSSKGKPKSSASPSPSSNSRMAASKATQAKLAQNKRQKEREEEHRRSIAAYPDPGDDLMNAIPTWTQPIPKAGNWDDVVLPVVARKKGLNGHYEQADGRIQTKKDEIPIAPAPGTFGFDHSKYRPPRNLDGAESIPMDEFGTRNSRERNGEVDEDEPYDQNPRTETAHDQIRSQTKTVHPGYPQPPSSPLPFAEYPPMPSNGRVEEPPPMSQMKADMDVERGRSGEDEEHGKGGCCGCVIM</sequence>
<feature type="region of interest" description="Disordered" evidence="1">
    <location>
        <begin position="42"/>
        <end position="191"/>
    </location>
</feature>
<evidence type="ECO:0000256" key="1">
    <source>
        <dbReference type="SAM" id="MobiDB-lite"/>
    </source>
</evidence>
<feature type="region of interest" description="Disordered" evidence="1">
    <location>
        <begin position="477"/>
        <end position="624"/>
    </location>
</feature>
<organism evidence="2 3">
    <name type="scientific">Rhodocollybia butyracea</name>
    <dbReference type="NCBI Taxonomy" id="206335"/>
    <lineage>
        <taxon>Eukaryota</taxon>
        <taxon>Fungi</taxon>
        <taxon>Dikarya</taxon>
        <taxon>Basidiomycota</taxon>
        <taxon>Agaricomycotina</taxon>
        <taxon>Agaricomycetes</taxon>
        <taxon>Agaricomycetidae</taxon>
        <taxon>Agaricales</taxon>
        <taxon>Marasmiineae</taxon>
        <taxon>Omphalotaceae</taxon>
        <taxon>Rhodocollybia</taxon>
    </lineage>
</organism>
<dbReference type="EMBL" id="JADNRY010000149">
    <property type="protein sequence ID" value="KAF9063288.1"/>
    <property type="molecule type" value="Genomic_DNA"/>
</dbReference>
<feature type="compositionally biased region" description="Low complexity" evidence="1">
    <location>
        <begin position="338"/>
        <end position="355"/>
    </location>
</feature>
<feature type="compositionally biased region" description="Low complexity" evidence="1">
    <location>
        <begin position="371"/>
        <end position="408"/>
    </location>
</feature>
<feature type="compositionally biased region" description="Basic and acidic residues" evidence="1">
    <location>
        <begin position="598"/>
        <end position="615"/>
    </location>
</feature>
<evidence type="ECO:0000313" key="2">
    <source>
        <dbReference type="EMBL" id="KAF9063288.1"/>
    </source>
</evidence>
<feature type="compositionally biased region" description="Polar residues" evidence="1">
    <location>
        <begin position="311"/>
        <end position="331"/>
    </location>
</feature>
<feature type="region of interest" description="Disordered" evidence="1">
    <location>
        <begin position="1"/>
        <end position="20"/>
    </location>
</feature>
<dbReference type="OrthoDB" id="3363891at2759"/>